<dbReference type="InterPro" id="IPR036220">
    <property type="entry name" value="UDP-Glc/GDP-Man_DH_C_sf"/>
</dbReference>
<reference evidence="5" key="1">
    <citation type="journal article" date="2021" name="Front. Mar. Sci.">
        <title>Genomes of Diverse Isolates of Prochlorococcus High-Light-Adapted Clade II in the Western Pacific Ocean.</title>
        <authorList>
            <person name="Yan W."/>
            <person name="Feng X."/>
            <person name="Zhang W."/>
            <person name="Nawaz M.Z."/>
            <person name="Luo T."/>
            <person name="Zhang R."/>
            <person name="Jiao N."/>
        </authorList>
    </citation>
    <scope>NUCLEOTIDE SEQUENCE</scope>
    <source>
        <strain evidence="5">CUG1433</strain>
    </source>
</reference>
<dbReference type="InterPro" id="IPR036291">
    <property type="entry name" value="NAD(P)-bd_dom_sf"/>
</dbReference>
<proteinExistence type="inferred from homology"/>
<dbReference type="Pfam" id="PF03720">
    <property type="entry name" value="UDPG_MGDP_dh_C"/>
    <property type="match status" value="1"/>
</dbReference>
<comment type="caution">
    <text evidence="5">The sequence shown here is derived from an EMBL/GenBank/DDBJ whole genome shotgun (WGS) entry which is preliminary data.</text>
</comment>
<dbReference type="InterPro" id="IPR001732">
    <property type="entry name" value="UDP-Glc/GDP-Man_DH_N"/>
</dbReference>
<evidence type="ECO:0000313" key="6">
    <source>
        <dbReference type="Proteomes" id="UP000668060"/>
    </source>
</evidence>
<dbReference type="InterPro" id="IPR028359">
    <property type="entry name" value="UDP_ManNAc/GlcNAc_DH"/>
</dbReference>
<dbReference type="Gene3D" id="3.40.50.720">
    <property type="entry name" value="NAD(P)-binding Rossmann-like Domain"/>
    <property type="match status" value="2"/>
</dbReference>
<name>A0A9D9G2G3_PROMR</name>
<dbReference type="Pfam" id="PF00984">
    <property type="entry name" value="UDPG_MGDP_dh"/>
    <property type="match status" value="1"/>
</dbReference>
<dbReference type="InterPro" id="IPR008927">
    <property type="entry name" value="6-PGluconate_DH-like_C_sf"/>
</dbReference>
<dbReference type="GO" id="GO:0000271">
    <property type="term" value="P:polysaccharide biosynthetic process"/>
    <property type="evidence" value="ECO:0007669"/>
    <property type="project" value="InterPro"/>
</dbReference>
<dbReference type="NCBIfam" id="TIGR03026">
    <property type="entry name" value="NDP-sugDHase"/>
    <property type="match status" value="1"/>
</dbReference>
<dbReference type="AlphaFoldDB" id="A0A9D9G2G3"/>
<keyword evidence="1" id="KW-0560">Oxidoreductase</keyword>
<protein>
    <submittedName>
        <fullName evidence="5">Nucleotide sugar dehydrogenase</fullName>
    </submittedName>
</protein>
<evidence type="ECO:0000256" key="1">
    <source>
        <dbReference type="ARBA" id="ARBA00023002"/>
    </source>
</evidence>
<evidence type="ECO:0000259" key="4">
    <source>
        <dbReference type="SMART" id="SM00984"/>
    </source>
</evidence>
<dbReference type="SUPFAM" id="SSF48179">
    <property type="entry name" value="6-phosphogluconate dehydrogenase C-terminal domain-like"/>
    <property type="match status" value="1"/>
</dbReference>
<evidence type="ECO:0000313" key="5">
    <source>
        <dbReference type="EMBL" id="MBO6971867.1"/>
    </source>
</evidence>
<dbReference type="PIRSF" id="PIRSF500136">
    <property type="entry name" value="UDP_ManNAc_DH"/>
    <property type="match status" value="1"/>
</dbReference>
<dbReference type="EMBL" id="JAEPLN010000001">
    <property type="protein sequence ID" value="MBO6971867.1"/>
    <property type="molecule type" value="Genomic_DNA"/>
</dbReference>
<dbReference type="InterPro" id="IPR017476">
    <property type="entry name" value="UDP-Glc/GDP-Man"/>
</dbReference>
<dbReference type="PIRSF" id="PIRSF000124">
    <property type="entry name" value="UDPglc_GDPman_dh"/>
    <property type="match status" value="1"/>
</dbReference>
<comment type="similarity">
    <text evidence="3">Belongs to the UDP-glucose/GDP-mannose dehydrogenase family.</text>
</comment>
<evidence type="ECO:0000256" key="2">
    <source>
        <dbReference type="ARBA" id="ARBA00023027"/>
    </source>
</evidence>
<keyword evidence="2" id="KW-0520">NAD</keyword>
<evidence type="ECO:0000256" key="3">
    <source>
        <dbReference type="PIRNR" id="PIRNR000124"/>
    </source>
</evidence>
<dbReference type="Pfam" id="PF03721">
    <property type="entry name" value="UDPG_MGDP_dh_N"/>
    <property type="match status" value="1"/>
</dbReference>
<organism evidence="5 6">
    <name type="scientific">Prochlorococcus marinus CUG1433</name>
    <dbReference type="NCBI Taxonomy" id="2774506"/>
    <lineage>
        <taxon>Bacteria</taxon>
        <taxon>Bacillati</taxon>
        <taxon>Cyanobacteriota</taxon>
        <taxon>Cyanophyceae</taxon>
        <taxon>Synechococcales</taxon>
        <taxon>Prochlorococcaceae</taxon>
        <taxon>Prochlorococcus</taxon>
    </lineage>
</organism>
<dbReference type="SMART" id="SM00984">
    <property type="entry name" value="UDPG_MGDP_dh_C"/>
    <property type="match status" value="1"/>
</dbReference>
<gene>
    <name evidence="5" type="ORF">JJ842_08075</name>
</gene>
<dbReference type="GO" id="GO:0016628">
    <property type="term" value="F:oxidoreductase activity, acting on the CH-CH group of donors, NAD or NADP as acceptor"/>
    <property type="evidence" value="ECO:0007669"/>
    <property type="project" value="InterPro"/>
</dbReference>
<dbReference type="GO" id="GO:0016616">
    <property type="term" value="F:oxidoreductase activity, acting on the CH-OH group of donors, NAD or NADP as acceptor"/>
    <property type="evidence" value="ECO:0007669"/>
    <property type="project" value="InterPro"/>
</dbReference>
<dbReference type="InterPro" id="IPR014027">
    <property type="entry name" value="UDP-Glc/GDP-Man_DH_C"/>
</dbReference>
<accession>A0A9D9G2G3</accession>
<dbReference type="SUPFAM" id="SSF51735">
    <property type="entry name" value="NAD(P)-binding Rossmann-fold domains"/>
    <property type="match status" value="1"/>
</dbReference>
<dbReference type="InterPro" id="IPR014026">
    <property type="entry name" value="UDP-Glc/GDP-Man_DH_dimer"/>
</dbReference>
<dbReference type="Proteomes" id="UP000668060">
    <property type="component" value="Unassembled WGS sequence"/>
</dbReference>
<dbReference type="PANTHER" id="PTHR43491:SF1">
    <property type="entry name" value="UDP-N-ACETYL-D-MANNOSAMINE DEHYDROGENASE"/>
    <property type="match status" value="1"/>
</dbReference>
<feature type="domain" description="UDP-glucose/GDP-mannose dehydrogenase C-terminal" evidence="4">
    <location>
        <begin position="314"/>
        <end position="401"/>
    </location>
</feature>
<dbReference type="PANTHER" id="PTHR43491">
    <property type="entry name" value="UDP-N-ACETYL-D-MANNOSAMINE DEHYDROGENASE"/>
    <property type="match status" value="1"/>
</dbReference>
<dbReference type="GO" id="GO:0051287">
    <property type="term" value="F:NAD binding"/>
    <property type="evidence" value="ECO:0007669"/>
    <property type="project" value="InterPro"/>
</dbReference>
<sequence>MNRCCVVGLGYIGLPTAALFSKKGFNVLGVDINLDIVNKVNKGISPIQEPSLEDEIQNSVKSGNLKASSKPNYADIFVIAVPTPIKSGSKIPQPDLEYVETAIESIIPFLKNGNSIIIESTSPVGTTKDLFSLIIEKTDLNENQIFMAYCPERVLPGRIMIEISTNKRLIGGINHESSLQIKEIYKKICDSEIYITDSETAELVKLAENSYRDLNIAFANELSIISSKLDIDVNKVINFTNHHPRVNILRPSCGVGGHCIALDPWFLVSQFPEDTNIIHMSRKVNIFKTQWTISEISRFIEKIKNESKNDPKIGIFGLTFKANVNDLRESPALKIANELSKENHTIFCDPYVSNCSDFVNHSIEETLSNSDILIFLVAHSKFKKININEKKYLDFCGLFDEI</sequence>
<dbReference type="SUPFAM" id="SSF52413">
    <property type="entry name" value="UDP-glucose/GDP-mannose dehydrogenase C-terminal domain"/>
    <property type="match status" value="1"/>
</dbReference>